<keyword evidence="2" id="KW-1185">Reference proteome</keyword>
<evidence type="ECO:0000313" key="1">
    <source>
        <dbReference type="EMBL" id="GMN58873.1"/>
    </source>
</evidence>
<dbReference type="EMBL" id="BTGU01000081">
    <property type="protein sequence ID" value="GMN58873.1"/>
    <property type="molecule type" value="Genomic_DNA"/>
</dbReference>
<dbReference type="Proteomes" id="UP001187192">
    <property type="component" value="Unassembled WGS sequence"/>
</dbReference>
<gene>
    <name evidence="1" type="ORF">TIFTF001_027970</name>
</gene>
<reference evidence="1" key="1">
    <citation type="submission" date="2023-07" db="EMBL/GenBank/DDBJ databases">
        <title>draft genome sequence of fig (Ficus carica).</title>
        <authorList>
            <person name="Takahashi T."/>
            <person name="Nishimura K."/>
        </authorList>
    </citation>
    <scope>NUCLEOTIDE SEQUENCE</scope>
</reference>
<sequence length="107" mass="12014">MSFIQAGGSLQLYPDGEQQYTGHSRCGKYNSAYIIGFCCEYLPKYVECMLYAMVNVICYDVGLDYGLSWKWTGRPNHSIVARPVSSLRATVNTRWRSVAGRAVKCGK</sequence>
<name>A0AA88DP22_FICCA</name>
<organism evidence="1 2">
    <name type="scientific">Ficus carica</name>
    <name type="common">Common fig</name>
    <dbReference type="NCBI Taxonomy" id="3494"/>
    <lineage>
        <taxon>Eukaryota</taxon>
        <taxon>Viridiplantae</taxon>
        <taxon>Streptophyta</taxon>
        <taxon>Embryophyta</taxon>
        <taxon>Tracheophyta</taxon>
        <taxon>Spermatophyta</taxon>
        <taxon>Magnoliopsida</taxon>
        <taxon>eudicotyledons</taxon>
        <taxon>Gunneridae</taxon>
        <taxon>Pentapetalae</taxon>
        <taxon>rosids</taxon>
        <taxon>fabids</taxon>
        <taxon>Rosales</taxon>
        <taxon>Moraceae</taxon>
        <taxon>Ficeae</taxon>
        <taxon>Ficus</taxon>
    </lineage>
</organism>
<accession>A0AA88DP22</accession>
<comment type="caution">
    <text evidence="1">The sequence shown here is derived from an EMBL/GenBank/DDBJ whole genome shotgun (WGS) entry which is preliminary data.</text>
</comment>
<evidence type="ECO:0000313" key="2">
    <source>
        <dbReference type="Proteomes" id="UP001187192"/>
    </source>
</evidence>
<dbReference type="AlphaFoldDB" id="A0AA88DP22"/>
<protein>
    <submittedName>
        <fullName evidence="1">Uncharacterized protein</fullName>
    </submittedName>
</protein>
<proteinExistence type="predicted"/>